<accession>A0A5J4RIM8</accession>
<dbReference type="InterPro" id="IPR032342">
    <property type="entry name" value="DUF4861"/>
</dbReference>
<organism evidence="1">
    <name type="scientific">termite gut metagenome</name>
    <dbReference type="NCBI Taxonomy" id="433724"/>
    <lineage>
        <taxon>unclassified sequences</taxon>
        <taxon>metagenomes</taxon>
        <taxon>organismal metagenomes</taxon>
    </lineage>
</organism>
<evidence type="ECO:0008006" key="2">
    <source>
        <dbReference type="Google" id="ProtNLM"/>
    </source>
</evidence>
<dbReference type="PROSITE" id="PS51257">
    <property type="entry name" value="PROKAR_LIPOPROTEIN"/>
    <property type="match status" value="1"/>
</dbReference>
<reference evidence="1" key="1">
    <citation type="submission" date="2019-03" db="EMBL/GenBank/DDBJ databases">
        <title>Single cell metagenomics reveals metabolic interactions within the superorganism composed of flagellate Streblomastix strix and complex community of Bacteroidetes bacteria on its surface.</title>
        <authorList>
            <person name="Treitli S.C."/>
            <person name="Kolisko M."/>
            <person name="Husnik F."/>
            <person name="Keeling P."/>
            <person name="Hampl V."/>
        </authorList>
    </citation>
    <scope>NUCLEOTIDE SEQUENCE</scope>
    <source>
        <strain evidence="1">STM</strain>
    </source>
</reference>
<dbReference type="Pfam" id="PF16153">
    <property type="entry name" value="DUF4861"/>
    <property type="match status" value="1"/>
</dbReference>
<name>A0A5J4RIM8_9ZZZZ</name>
<comment type="caution">
    <text evidence="1">The sequence shown here is derived from an EMBL/GenBank/DDBJ whole genome shotgun (WGS) entry which is preliminary data.</text>
</comment>
<gene>
    <name evidence="1" type="ORF">EZS27_018623</name>
</gene>
<dbReference type="EMBL" id="SNRY01001179">
    <property type="protein sequence ID" value="KAA6332913.1"/>
    <property type="molecule type" value="Genomic_DNA"/>
</dbReference>
<proteinExistence type="predicted"/>
<sequence length="410" mass="45550">MKKIFNLCLIVFVLCSCNKKVATIVEVENPSLYARVNEIVEVPLGDVSNKLNLKKGDRFIVTDNAGIETPYQITYDGKIIFPVNVAAQSEAIYLIKKGIPAEPLAKAYGRQYPERVDDIAWENDLVVFRTYGPALQATGEKAFGYDIWVKNTKELVTEARYGKELNPETVAKIRELSQTDPQAANNLRRETSYHLDHGDGMDCYKVGATLGGGTTAILTEGSIVYPYCYRTYEILDNGPLRFTVKLVYNPLKVNEKENVVETRVITLDAGSYLNKTVVSYAGIDGVVSVATGIVLHENENEIFTDADNGFMTYVDPTEDPNNDNGKIFIGAVFPEKVNEIHSVLFSPDEKKERGAEGHLLAISDYTGGSNYTCYWGGAWSKADITNPDAWNQYVTEFAEKVRKPCSISLP</sequence>
<protein>
    <recommendedName>
        <fullName evidence="2">DUF4861 domain-containing protein</fullName>
    </recommendedName>
</protein>
<dbReference type="AlphaFoldDB" id="A0A5J4RIM8"/>
<evidence type="ECO:0000313" key="1">
    <source>
        <dbReference type="EMBL" id="KAA6332913.1"/>
    </source>
</evidence>